<proteinExistence type="predicted"/>
<evidence type="ECO:0000313" key="4">
    <source>
        <dbReference type="Proteomes" id="UP001166093"/>
    </source>
</evidence>
<name>A0ABS2Y5N4_POLSP</name>
<dbReference type="Pfam" id="PF04194">
    <property type="entry name" value="PDCD2_C"/>
    <property type="match status" value="1"/>
</dbReference>
<feature type="compositionally biased region" description="Acidic residues" evidence="1">
    <location>
        <begin position="102"/>
        <end position="112"/>
    </location>
</feature>
<reference evidence="3" key="1">
    <citation type="journal article" date="2021" name="Cell">
        <title>Tracing the genetic footprints of vertebrate landing in non-teleost ray-finned fishes.</title>
        <authorList>
            <person name="Bi X."/>
            <person name="Wang K."/>
            <person name="Yang L."/>
            <person name="Pan H."/>
            <person name="Jiang H."/>
            <person name="Wei Q."/>
            <person name="Fang M."/>
            <person name="Yu H."/>
            <person name="Zhu C."/>
            <person name="Cai Y."/>
            <person name="He Y."/>
            <person name="Gan X."/>
            <person name="Zeng H."/>
            <person name="Yu D."/>
            <person name="Zhu Y."/>
            <person name="Jiang H."/>
            <person name="Qiu Q."/>
            <person name="Yang H."/>
            <person name="Zhang Y.E."/>
            <person name="Wang W."/>
            <person name="Zhu M."/>
            <person name="He S."/>
            <person name="Zhang G."/>
        </authorList>
    </citation>
    <scope>NUCLEOTIDE SEQUENCE</scope>
    <source>
        <strain evidence="3">Pddl_001</strain>
    </source>
</reference>
<accession>A0ABS2Y5N4</accession>
<feature type="non-terminal residue" evidence="3">
    <location>
        <position position="1"/>
    </location>
</feature>
<sequence length="369" mass="41609">MLSGLFLYSFQNCFPSLTLRYPSCSICNGILVHVVQVYCPLEGSPYHRTINVFACPSRECFGKSESWTVLRSQCLETEATQAQEPKANQEATMATRDWCEGADDWGMDEETESSAPPASSSMDMDFTSQLQGLSLKEQTQSSVPAGEGLLLPGPVPTFQPYYISVEDEGEFCVDADMDHAQRLLKEYQRREGVDVQQLISCDGEGESEKYEKTKATHGDEIFHKFMKKISLCQEQVLSCDEGESEKYEKTKATHGDEIFHKFMKKISLCQEQVLRYSRNGQPLFITAPLSNMKQMVPCCRSCGSLRRFEFQIMPALVGMLKSINADGLTVEFGTVLIYTCEKSCWSPSNQTPLEEFLFVQADPDQKLFK</sequence>
<evidence type="ECO:0000259" key="2">
    <source>
        <dbReference type="Pfam" id="PF04194"/>
    </source>
</evidence>
<gene>
    <name evidence="3" type="primary">Pdcd2l_1</name>
    <name evidence="3" type="ORF">GTO93_0002603</name>
</gene>
<feature type="non-terminal residue" evidence="3">
    <location>
        <position position="369"/>
    </location>
</feature>
<dbReference type="InterPro" id="IPR052815">
    <property type="entry name" value="PDCD2-like_regulator"/>
</dbReference>
<evidence type="ECO:0000256" key="1">
    <source>
        <dbReference type="SAM" id="MobiDB-lite"/>
    </source>
</evidence>
<feature type="region of interest" description="Disordered" evidence="1">
    <location>
        <begin position="102"/>
        <end position="124"/>
    </location>
</feature>
<keyword evidence="4" id="KW-1185">Reference proteome</keyword>
<comment type="caution">
    <text evidence="3">The sequence shown here is derived from an EMBL/GenBank/DDBJ whole genome shotgun (WGS) entry which is preliminary data.</text>
</comment>
<dbReference type="PANTHER" id="PTHR46421:SF1">
    <property type="entry name" value="PROGRAMMED CELL DEATH PROTEIN 2-LIKE"/>
    <property type="match status" value="1"/>
</dbReference>
<feature type="compositionally biased region" description="Low complexity" evidence="1">
    <location>
        <begin position="113"/>
        <end position="124"/>
    </location>
</feature>
<dbReference type="PANTHER" id="PTHR46421">
    <property type="entry name" value="PROGRAMMED CELL DEATH PROTEIN 2-LIKE"/>
    <property type="match status" value="1"/>
</dbReference>
<dbReference type="EMBL" id="JAAWVQ010108906">
    <property type="protein sequence ID" value="MBN3281460.1"/>
    <property type="molecule type" value="Genomic_DNA"/>
</dbReference>
<evidence type="ECO:0000313" key="3">
    <source>
        <dbReference type="EMBL" id="MBN3281460.1"/>
    </source>
</evidence>
<dbReference type="Proteomes" id="UP001166093">
    <property type="component" value="Unassembled WGS sequence"/>
</dbReference>
<protein>
    <submittedName>
        <fullName evidence="3">PDD2L protein</fullName>
    </submittedName>
</protein>
<organism evidence="3 4">
    <name type="scientific">Polyodon spathula</name>
    <name type="common">North American paddlefish</name>
    <name type="synonym">Squalus spathula</name>
    <dbReference type="NCBI Taxonomy" id="7913"/>
    <lineage>
        <taxon>Eukaryota</taxon>
        <taxon>Metazoa</taxon>
        <taxon>Chordata</taxon>
        <taxon>Craniata</taxon>
        <taxon>Vertebrata</taxon>
        <taxon>Euteleostomi</taxon>
        <taxon>Actinopterygii</taxon>
        <taxon>Chondrostei</taxon>
        <taxon>Acipenseriformes</taxon>
        <taxon>Polyodontidae</taxon>
        <taxon>Polyodon</taxon>
    </lineage>
</organism>
<feature type="domain" description="Programmed cell death protein 2 C-terminal" evidence="2">
    <location>
        <begin position="256"/>
        <end position="360"/>
    </location>
</feature>
<dbReference type="InterPro" id="IPR007320">
    <property type="entry name" value="PDCD2_C"/>
</dbReference>